<dbReference type="AlphaFoldDB" id="A0A286UJJ3"/>
<organism evidence="1 2">
    <name type="scientific">Pyrrhoderma noxium</name>
    <dbReference type="NCBI Taxonomy" id="2282107"/>
    <lineage>
        <taxon>Eukaryota</taxon>
        <taxon>Fungi</taxon>
        <taxon>Dikarya</taxon>
        <taxon>Basidiomycota</taxon>
        <taxon>Agaricomycotina</taxon>
        <taxon>Agaricomycetes</taxon>
        <taxon>Hymenochaetales</taxon>
        <taxon>Hymenochaetaceae</taxon>
        <taxon>Pyrrhoderma</taxon>
    </lineage>
</organism>
<keyword evidence="2" id="KW-1185">Reference proteome</keyword>
<dbReference type="EMBL" id="NBII01000004">
    <property type="protein sequence ID" value="PAV19645.1"/>
    <property type="molecule type" value="Genomic_DNA"/>
</dbReference>
<evidence type="ECO:0000313" key="1">
    <source>
        <dbReference type="EMBL" id="PAV19645.1"/>
    </source>
</evidence>
<sequence>MNAAGPFQAQAIMPDTRLPFKGKMAFHRNTQEYIPFHTETDAMLASLMLAYRLSSPIFALVLALARHPGFNPADITLCKAEDVWLRVTEHQAPKTMTVISPKSAHARKIHFPRFVMEEVVDILAAERHQKLHDERDTYGPYPWRIDFSRIDADLKSMSLVCKEWRTPAQRALGRILAIQDVHKSQLEAIFSSPLFGKWTRESLVIRHSGSFDHRDQELLHKERHELAGVTQRLVERTPNIKTLSICVEWIEIPVENLISSGISQMPALQELRLIQSGDIAQLLGSVCMNLRCMTKLRHLYVQFSGIGSAYTTYVPLSALDEAGPGPAFEQLTLKIGSVSELALRYISWLTRPRSGEGGFRLKNLALDMSGSYYSERPVLDALAPCLRVLDTLWVNVCGLGDGVSTRLIDLCGSIRQLWLFFRHAFDHSRMPFLPDSLEELYVDFSFKTPEWEVWDECMVDFLRHRCPPKLRVFSLCPTWHKDIGELLILLPNTHAIAREKGVQIKRRYLHQEFSVL</sequence>
<protein>
    <submittedName>
        <fullName evidence="1">Uncharacterized protein</fullName>
    </submittedName>
</protein>
<dbReference type="InParanoid" id="A0A286UJJ3"/>
<name>A0A286UJJ3_9AGAM</name>
<reference evidence="1 2" key="1">
    <citation type="journal article" date="2017" name="Mol. Ecol.">
        <title>Comparative and population genomic landscape of Phellinus noxius: A hypervariable fungus causing root rot in trees.</title>
        <authorList>
            <person name="Chung C.L."/>
            <person name="Lee T.J."/>
            <person name="Akiba M."/>
            <person name="Lee H.H."/>
            <person name="Kuo T.H."/>
            <person name="Liu D."/>
            <person name="Ke H.M."/>
            <person name="Yokoi T."/>
            <person name="Roa M.B."/>
            <person name="Lu M.J."/>
            <person name="Chang Y.Y."/>
            <person name="Ann P.J."/>
            <person name="Tsai J.N."/>
            <person name="Chen C.Y."/>
            <person name="Tzean S.S."/>
            <person name="Ota Y."/>
            <person name="Hattori T."/>
            <person name="Sahashi N."/>
            <person name="Liou R.F."/>
            <person name="Kikuchi T."/>
            <person name="Tsai I.J."/>
        </authorList>
    </citation>
    <scope>NUCLEOTIDE SEQUENCE [LARGE SCALE GENOMIC DNA]</scope>
    <source>
        <strain evidence="1 2">FFPRI411160</strain>
    </source>
</reference>
<dbReference type="SUPFAM" id="SSF52047">
    <property type="entry name" value="RNI-like"/>
    <property type="match status" value="1"/>
</dbReference>
<accession>A0A286UJJ3</accession>
<dbReference type="Gene3D" id="3.80.10.10">
    <property type="entry name" value="Ribonuclease Inhibitor"/>
    <property type="match status" value="1"/>
</dbReference>
<gene>
    <name evidence="1" type="ORF">PNOK_0457900</name>
</gene>
<proteinExistence type="predicted"/>
<dbReference type="Proteomes" id="UP000217199">
    <property type="component" value="Unassembled WGS sequence"/>
</dbReference>
<dbReference type="OrthoDB" id="3220925at2759"/>
<dbReference type="InterPro" id="IPR032675">
    <property type="entry name" value="LRR_dom_sf"/>
</dbReference>
<evidence type="ECO:0000313" key="2">
    <source>
        <dbReference type="Proteomes" id="UP000217199"/>
    </source>
</evidence>
<comment type="caution">
    <text evidence="1">The sequence shown here is derived from an EMBL/GenBank/DDBJ whole genome shotgun (WGS) entry which is preliminary data.</text>
</comment>